<dbReference type="Gene3D" id="1.10.10.60">
    <property type="entry name" value="Homeodomain-like"/>
    <property type="match status" value="1"/>
</dbReference>
<dbReference type="GO" id="GO:0098505">
    <property type="term" value="F:G-rich strand telomeric DNA binding"/>
    <property type="evidence" value="ECO:0007669"/>
    <property type="project" value="TreeGrafter"/>
</dbReference>
<dbReference type="SUPFAM" id="SSF46689">
    <property type="entry name" value="Homeodomain-like"/>
    <property type="match status" value="1"/>
</dbReference>
<sequence length="372" mass="42724">MDPTVDNKTVASSNTDETVPFSRVTAVATGWIQDFLFVSLCRCFKERKLDEFNETLSAFKAIPQSLSHKGHLHNEKTLICAFLARVMHGKQLDVLFDKDDSVMPLMSAAKIWSNLEKTVTDESLFENIMILLLVQSVAVCMEKGQRSSASSALKWFQNNYEFRQNVNVKLSSIVTQRDTYHPFLMSFSYSRMLETVQSFLDAYLEKNPSDYILKAATQMAQSSQDMEGFEDTVTRDISVLKKANESTEKDAKKKKSTACLRTKRKLLSTKITDVWKPDSCKKSYISLRRISNNELLQLSDKSMDTSKINQESKNTRKPPRKWTPEMDQNLKSGVRHHGEGKWSLILLDYDFEGRTGTMLKDRWRVLKRAHKV</sequence>
<dbReference type="PROSITE" id="PS50090">
    <property type="entry name" value="MYB_LIKE"/>
    <property type="match status" value="1"/>
</dbReference>
<evidence type="ECO:0000259" key="5">
    <source>
        <dbReference type="PROSITE" id="PS51294"/>
    </source>
</evidence>
<dbReference type="AlphaFoldDB" id="A0AAV1PLX1"/>
<evidence type="ECO:0000259" key="4">
    <source>
        <dbReference type="PROSITE" id="PS50090"/>
    </source>
</evidence>
<dbReference type="PROSITE" id="PS51294">
    <property type="entry name" value="HTH_MYB"/>
    <property type="match status" value="1"/>
</dbReference>
<dbReference type="InterPro" id="IPR036507">
    <property type="entry name" value="Telomere_rpt-bd_fac_dimer_sf"/>
</dbReference>
<feature type="domain" description="Myb-like" evidence="4">
    <location>
        <begin position="314"/>
        <end position="367"/>
    </location>
</feature>
<protein>
    <recommendedName>
        <fullName evidence="2">Telomeric repeat-binding factor</fullName>
    </recommendedName>
</protein>
<feature type="compositionally biased region" description="Polar residues" evidence="3">
    <location>
        <begin position="301"/>
        <end position="312"/>
    </location>
</feature>
<keyword evidence="1 2" id="KW-0539">Nucleus</keyword>
<keyword evidence="2" id="KW-0779">Telomere</keyword>
<comment type="function">
    <text evidence="2">Binds the telomeric double-stranded 5'-TTAGGG-3' repeat.</text>
</comment>
<dbReference type="GO" id="GO:0008156">
    <property type="term" value="P:negative regulation of DNA replication"/>
    <property type="evidence" value="ECO:0007669"/>
    <property type="project" value="TreeGrafter"/>
</dbReference>
<dbReference type="GO" id="GO:0003720">
    <property type="term" value="F:telomerase activity"/>
    <property type="evidence" value="ECO:0007669"/>
    <property type="project" value="TreeGrafter"/>
</dbReference>
<evidence type="ECO:0000313" key="6">
    <source>
        <dbReference type="EMBL" id="CAK6972333.1"/>
    </source>
</evidence>
<comment type="caution">
    <text evidence="6">The sequence shown here is derived from an EMBL/GenBank/DDBJ whole genome shotgun (WGS) entry which is preliminary data.</text>
</comment>
<dbReference type="InterPro" id="IPR001005">
    <property type="entry name" value="SANT/Myb"/>
</dbReference>
<evidence type="ECO:0000313" key="7">
    <source>
        <dbReference type="Proteomes" id="UP001314229"/>
    </source>
</evidence>
<comment type="subunit">
    <text evidence="2">Homodimer.</text>
</comment>
<dbReference type="PIRSF" id="PIRSF038016">
    <property type="entry name" value="Telomere_bd-1_Pin2"/>
    <property type="match status" value="1"/>
</dbReference>
<dbReference type="Proteomes" id="UP001314229">
    <property type="component" value="Unassembled WGS sequence"/>
</dbReference>
<comment type="subcellular location">
    <subcellularLocation>
        <location evidence="2">Nucleus</location>
    </subcellularLocation>
</comment>
<keyword evidence="2" id="KW-0158">Chromosome</keyword>
<proteinExistence type="predicted"/>
<dbReference type="EMBL" id="CAWUFR010000199">
    <property type="protein sequence ID" value="CAK6972333.1"/>
    <property type="molecule type" value="Genomic_DNA"/>
</dbReference>
<dbReference type="GO" id="GO:0042803">
    <property type="term" value="F:protein homodimerization activity"/>
    <property type="evidence" value="ECO:0007669"/>
    <property type="project" value="UniProtKB-UniRule"/>
</dbReference>
<keyword evidence="2" id="KW-0238">DNA-binding</keyword>
<dbReference type="PANTHER" id="PTHR46734:SF1">
    <property type="entry name" value="TELOMERIC REPEAT-BINDING FACTOR 1"/>
    <property type="match status" value="1"/>
</dbReference>
<feature type="region of interest" description="Disordered" evidence="3">
    <location>
        <begin position="301"/>
        <end position="327"/>
    </location>
</feature>
<dbReference type="PANTHER" id="PTHR46734">
    <property type="entry name" value="TELOMERIC REPEAT-BINDING FACTOR 1 TERF1"/>
    <property type="match status" value="1"/>
</dbReference>
<dbReference type="GO" id="GO:0000783">
    <property type="term" value="C:nuclear telomere cap complex"/>
    <property type="evidence" value="ECO:0007669"/>
    <property type="project" value="TreeGrafter"/>
</dbReference>
<dbReference type="InterPro" id="IPR017357">
    <property type="entry name" value="TERF1/2"/>
</dbReference>
<evidence type="ECO:0000256" key="2">
    <source>
        <dbReference type="PIRNR" id="PIRNR038016"/>
    </source>
</evidence>
<dbReference type="GO" id="GO:0071532">
    <property type="term" value="F:ankyrin repeat binding"/>
    <property type="evidence" value="ECO:0007669"/>
    <property type="project" value="TreeGrafter"/>
</dbReference>
<dbReference type="InterPro" id="IPR009057">
    <property type="entry name" value="Homeodomain-like_sf"/>
</dbReference>
<accession>A0AAV1PLX1</accession>
<dbReference type="GO" id="GO:0008301">
    <property type="term" value="F:DNA binding, bending"/>
    <property type="evidence" value="ECO:0007669"/>
    <property type="project" value="TreeGrafter"/>
</dbReference>
<name>A0AAV1PLX1_SCOSC</name>
<dbReference type="SMART" id="SM00717">
    <property type="entry name" value="SANT"/>
    <property type="match status" value="1"/>
</dbReference>
<evidence type="ECO:0000256" key="3">
    <source>
        <dbReference type="SAM" id="MobiDB-lite"/>
    </source>
</evidence>
<dbReference type="FunFam" id="1.25.40.210:FF:000001">
    <property type="entry name" value="Telomeric repeat-binding factor"/>
    <property type="match status" value="1"/>
</dbReference>
<reference evidence="6 7" key="1">
    <citation type="submission" date="2024-01" db="EMBL/GenBank/DDBJ databases">
        <authorList>
            <person name="Alioto T."/>
            <person name="Alioto T."/>
            <person name="Gomez Garrido J."/>
        </authorList>
    </citation>
    <scope>NUCLEOTIDE SEQUENCE [LARGE SCALE GENOMIC DNA]</scope>
</reference>
<dbReference type="InterPro" id="IPR052450">
    <property type="entry name" value="TRBD-Containing_Protein"/>
</dbReference>
<dbReference type="CDD" id="cd11660">
    <property type="entry name" value="SANT_TRF"/>
    <property type="match status" value="1"/>
</dbReference>
<gene>
    <name evidence="6" type="ORF">FSCOSCO3_A007731</name>
</gene>
<dbReference type="SUPFAM" id="SSF63600">
    <property type="entry name" value="Telomeric repeat binding factor (TRF) dimerisation domain"/>
    <property type="match status" value="1"/>
</dbReference>
<dbReference type="InterPro" id="IPR017930">
    <property type="entry name" value="Myb_dom"/>
</dbReference>
<dbReference type="GO" id="GO:0008017">
    <property type="term" value="F:microtubule binding"/>
    <property type="evidence" value="ECO:0007669"/>
    <property type="project" value="TreeGrafter"/>
</dbReference>
<organism evidence="6 7">
    <name type="scientific">Scomber scombrus</name>
    <name type="common">Atlantic mackerel</name>
    <name type="synonym">Scomber vernalis</name>
    <dbReference type="NCBI Taxonomy" id="13677"/>
    <lineage>
        <taxon>Eukaryota</taxon>
        <taxon>Metazoa</taxon>
        <taxon>Chordata</taxon>
        <taxon>Craniata</taxon>
        <taxon>Vertebrata</taxon>
        <taxon>Euteleostomi</taxon>
        <taxon>Actinopterygii</taxon>
        <taxon>Neopterygii</taxon>
        <taxon>Teleostei</taxon>
        <taxon>Neoteleostei</taxon>
        <taxon>Acanthomorphata</taxon>
        <taxon>Pelagiaria</taxon>
        <taxon>Scombriformes</taxon>
        <taxon>Scombridae</taxon>
        <taxon>Scomber</taxon>
    </lineage>
</organism>
<dbReference type="Gene3D" id="1.25.40.210">
    <property type="entry name" value="Telomere repeat-binding factor, dimerisation domain"/>
    <property type="match status" value="1"/>
</dbReference>
<dbReference type="GO" id="GO:1905839">
    <property type="term" value="P:negative regulation of telomeric D-loop disassembly"/>
    <property type="evidence" value="ECO:0007669"/>
    <property type="project" value="TreeGrafter"/>
</dbReference>
<evidence type="ECO:0000256" key="1">
    <source>
        <dbReference type="ARBA" id="ARBA00023242"/>
    </source>
</evidence>
<keyword evidence="7" id="KW-1185">Reference proteome</keyword>
<feature type="domain" description="HTH myb-type" evidence="5">
    <location>
        <begin position="320"/>
        <end position="371"/>
    </location>
</feature>
<dbReference type="GO" id="GO:0007004">
    <property type="term" value="P:telomere maintenance via telomerase"/>
    <property type="evidence" value="ECO:0007669"/>
    <property type="project" value="TreeGrafter"/>
</dbReference>
<dbReference type="Pfam" id="PF00249">
    <property type="entry name" value="Myb_DNA-binding"/>
    <property type="match status" value="1"/>
</dbReference>
<keyword evidence="2" id="KW-0131">Cell cycle</keyword>
<dbReference type="GO" id="GO:0003691">
    <property type="term" value="F:double-stranded telomeric DNA binding"/>
    <property type="evidence" value="ECO:0007669"/>
    <property type="project" value="UniProtKB-UniRule"/>
</dbReference>